<dbReference type="SUPFAM" id="SSF50969">
    <property type="entry name" value="YVTN repeat-like/Quinoprotein amine dehydrogenase"/>
    <property type="match status" value="1"/>
</dbReference>
<dbReference type="PRINTS" id="PR00320">
    <property type="entry name" value="GPROTEINBRPT"/>
</dbReference>
<dbReference type="PROSITE" id="PS50005">
    <property type="entry name" value="TPR"/>
    <property type="match status" value="4"/>
</dbReference>
<evidence type="ECO:0000256" key="2">
    <source>
        <dbReference type="ARBA" id="ARBA00022737"/>
    </source>
</evidence>
<feature type="repeat" description="WD" evidence="3">
    <location>
        <begin position="185"/>
        <end position="219"/>
    </location>
</feature>
<name>A0ABR8AHN3_9CYAN</name>
<feature type="repeat" description="WD" evidence="3">
    <location>
        <begin position="144"/>
        <end position="185"/>
    </location>
</feature>
<sequence length="2081" mass="228566">MRYYRIILIAFISFLVVISPTFPQNLSILFSGTQVLAQTPNQKTTIAASGSFIDYFAEERQFKGHEGSVNSANFSYDGQRIVTAGSDGTARIWDFSGKELLVLQGHQGTVRSANFSPDGQLIVTASFDGTARVWNNSGQQLAELKGHQGNVNSANFSPDGKRIVTAGADQTVRIWDISGKQLAEFKGHEGSVYSVNFSPDGQRIVTAAADKTARVWDLSGKVLAQLQGHTDTVWSANFSPDGQRIVTASDDKTARVWDLSGKVLAELKGHSDSVYSASFSPDGQKIVTASVDKTALIWDSTGKLVGKLPGHQGGVNSVGFSADGKFIVSAANDGNTKIWNMSTKLLRELPGQRYLSFSSNGQYILTVSDEKILQVWNIDGTVLAEFKSQDNVIYGKFSPDTKLIVTLSETTTQVWDIKGKLISQSKHDNTINKAIFSPDSQCLVTTGDYNQISQIWDMKGKLLAELEHDRTDSTSLIGNSVTFSLDGQYIMIISGNTVAKVWDINGKLISEIKDPESYINRANFSPDNKLIITTAHELDIARIWNINGKLITQLKHDTFVKDAMFSPDGQMILTADEQVRIWDLKGKLVTKIPQPNANAFFHLNSEGKLIIITSTEETTRFWDISGKMLRELVGSYPKFSADRNWTITSGYNTVKVWNTSGQLLTDINGFNSDILDVSISPDARQVAIASDNIGVWYLAAKQSPQIQNPVNPVPLIPNSNSITSHFPTVADNVDFSFDGKKLLTIAEETILEVWDISGNLLAELKKSSYSLRKAHFSPNAKQVLVIFLDNAAIWDISSNNLVELKGHTDAIIDATWSQNGKLIVTTSKDGTTRLWDTTGKQIVVLEKQDGFLYSVSFSQDGQQILTATDKAIRLWHLSGKQIAEIKEGAANAYLSQDGKRIISTLNYGTAKVWDISGKLLFELGEKNTGYVNDVFLSPDGQRIVIASKSRDICVWDNTGKLLARFEKENMINKPYNYSFSQDGQRIAIVLENAVEVWDLSGKLLLNFQAEGGKIDSFAQATLSADGQSIAIAYSEDPARVFDMSGKQLAILQGRSSSVNDANFSQDGKYVVTASSDKIARVWDISGNLLTELKGHLSSINSASFSPDGKLIVTTSANSSARIWDISGKQLSLLKGENDFISNQAIGSSVASASFSPDGKFIFTVDDNLSYVQLWTNTGKLVMSTSDIYQIQNVRFSLDSKRIMVTGSSHIYVWDISGKMIAKIRIPKGQLNTYRLISISPDEQHVILYSWVLRLGFYSTNARLWVASLSNAQPLVELKGHQGYVNEANFSADSQKIIATSNNTARVWDLSGKLLTEFKGHQGNVTSANFSSDGNKIVTSSDDGTARIWDNSGKQLVVLSLSQISSSPKVAADRLRDLEFYAPNCAQAFEPWQKALKIYQEISDRENQAIILEKLGNAYYCLSDYTNAINSYTQASSIAQQQNYPEIQARNLSNIGSVYNSLADYEPAIKSYAEALKLLQQQNTRLKAEILRGRGNVYNSQGKYHEAIQDYSQALAIEEKWRNAAGIAKNKVNLANIYYALGDYSKAIQYYKETLDATPSESLAGLGNTYLSLGDTVKAIELHNQSLAKARQIEDKEAEGNALNNLAYALMKANNLPEAEKNLLGTIKIWESLRAGLNDANKVSIFEKQSRTYRLLQEVLIAQNKINQALEISERGRSRAFVELLSRRLSPNPTQQSSITPPNIEQIKQIAKSQNATLVQYSIVNQEDKQQIKESEIYIWVVKPTGEVAFHRQDIKALLQTENKTLAQLVDMSRLSIGVRSRAGGIIAAAADGANQTKRLQQLHDLLIKPIANQLPSNPSDRIIFIPQGSLFLVPFPALQDAQNKYLVEKHTILTAPSIQLLDFTRQQKQAQPAKSASLANLVVGNPTMPFVSLVPGEKPQQLPPLKGAEEEAKAIAPLLNTKAITGSQATETAIAQKMTQSRIIHLATHGFFDDLRGLGSAIALAPAGKDDGLLTAEEILDLKLQAELVVLSACDTGRGKITGDGVIGLSRSFISAGVPSIVVSLWQVPDTPTASLMTEFYQNLSKNHDKAAALRQAMLTTIKTHPDPVNWAAFTLIGEVN</sequence>
<feature type="repeat" description="TPR" evidence="4">
    <location>
        <begin position="1408"/>
        <end position="1441"/>
    </location>
</feature>
<dbReference type="Pfam" id="PF12770">
    <property type="entry name" value="CHAT"/>
    <property type="match status" value="1"/>
</dbReference>
<dbReference type="InterPro" id="IPR011990">
    <property type="entry name" value="TPR-like_helical_dom_sf"/>
</dbReference>
<gene>
    <name evidence="6" type="ORF">H6G24_25605</name>
</gene>
<dbReference type="InterPro" id="IPR011044">
    <property type="entry name" value="Quino_amine_DH_bsu"/>
</dbReference>
<feature type="repeat" description="TPR" evidence="4">
    <location>
        <begin position="1448"/>
        <end position="1481"/>
    </location>
</feature>
<feature type="repeat" description="WD" evidence="3">
    <location>
        <begin position="103"/>
        <end position="135"/>
    </location>
</feature>
<dbReference type="InterPro" id="IPR019734">
    <property type="entry name" value="TPR_rpt"/>
</dbReference>
<dbReference type="InterPro" id="IPR015943">
    <property type="entry name" value="WD40/YVTN_repeat-like_dom_sf"/>
</dbReference>
<dbReference type="PROSITE" id="PS00678">
    <property type="entry name" value="WD_REPEATS_1"/>
    <property type="match status" value="8"/>
</dbReference>
<keyword evidence="1 3" id="KW-0853">WD repeat</keyword>
<evidence type="ECO:0000256" key="3">
    <source>
        <dbReference type="PROSITE-ProRule" id="PRU00221"/>
    </source>
</evidence>
<keyword evidence="4" id="KW-0802">TPR repeat</keyword>
<dbReference type="Gene3D" id="1.25.40.10">
    <property type="entry name" value="Tetratricopeptide repeat domain"/>
    <property type="match status" value="3"/>
</dbReference>
<feature type="repeat" description="WD" evidence="3">
    <location>
        <begin position="1317"/>
        <end position="1349"/>
    </location>
</feature>
<feature type="repeat" description="WD" evidence="3">
    <location>
        <begin position="62"/>
        <end position="103"/>
    </location>
</feature>
<feature type="repeat" description="WD" evidence="3">
    <location>
        <begin position="804"/>
        <end position="845"/>
    </location>
</feature>
<comment type="caution">
    <text evidence="6">The sequence shown here is derived from an EMBL/GenBank/DDBJ whole genome shotgun (WGS) entry which is preliminary data.</text>
</comment>
<dbReference type="PROSITE" id="PS50082">
    <property type="entry name" value="WD_REPEATS_2"/>
    <property type="match status" value="12"/>
</dbReference>
<dbReference type="InterPro" id="IPR020472">
    <property type="entry name" value="WD40_PAC1"/>
</dbReference>
<dbReference type="SMART" id="SM00028">
    <property type="entry name" value="TPR"/>
    <property type="match status" value="6"/>
</dbReference>
<protein>
    <submittedName>
        <fullName evidence="6">CHAT domain-containing protein</fullName>
    </submittedName>
</protein>
<proteinExistence type="predicted"/>
<dbReference type="SUPFAM" id="SSF48452">
    <property type="entry name" value="TPR-like"/>
    <property type="match status" value="2"/>
</dbReference>
<dbReference type="PROSITE" id="PS50294">
    <property type="entry name" value="WD_REPEATS_REGION"/>
    <property type="match status" value="11"/>
</dbReference>
<dbReference type="PROSITE" id="PS50293">
    <property type="entry name" value="TPR_REGION"/>
    <property type="match status" value="2"/>
</dbReference>
<dbReference type="InterPro" id="IPR019775">
    <property type="entry name" value="WD40_repeat_CS"/>
</dbReference>
<dbReference type="Pfam" id="PF13374">
    <property type="entry name" value="TPR_10"/>
    <property type="match status" value="1"/>
</dbReference>
<dbReference type="CDD" id="cd00200">
    <property type="entry name" value="WD40"/>
    <property type="match status" value="4"/>
</dbReference>
<dbReference type="Pfam" id="PF13181">
    <property type="entry name" value="TPR_8"/>
    <property type="match status" value="1"/>
</dbReference>
<keyword evidence="2" id="KW-0677">Repeat</keyword>
<feature type="repeat" description="WD" evidence="3">
    <location>
        <begin position="226"/>
        <end position="260"/>
    </location>
</feature>
<dbReference type="InterPro" id="IPR036322">
    <property type="entry name" value="WD40_repeat_dom_sf"/>
</dbReference>
<dbReference type="InterPro" id="IPR001680">
    <property type="entry name" value="WD40_rpt"/>
</dbReference>
<feature type="repeat" description="TPR" evidence="4">
    <location>
        <begin position="1527"/>
        <end position="1560"/>
    </location>
</feature>
<dbReference type="Pfam" id="PF13424">
    <property type="entry name" value="TPR_12"/>
    <property type="match status" value="1"/>
</dbReference>
<evidence type="ECO:0000256" key="1">
    <source>
        <dbReference type="ARBA" id="ARBA00022574"/>
    </source>
</evidence>
<feature type="repeat" description="WD" evidence="3">
    <location>
        <begin position="1051"/>
        <end position="1085"/>
    </location>
</feature>
<reference evidence="6 7" key="1">
    <citation type="journal article" date="2020" name="ISME J.">
        <title>Comparative genomics reveals insights into cyanobacterial evolution and habitat adaptation.</title>
        <authorList>
            <person name="Chen M.Y."/>
            <person name="Teng W.K."/>
            <person name="Zhao L."/>
            <person name="Hu C.X."/>
            <person name="Zhou Y.K."/>
            <person name="Han B.P."/>
            <person name="Song L.R."/>
            <person name="Shu W.S."/>
        </authorList>
    </citation>
    <scope>NUCLEOTIDE SEQUENCE [LARGE SCALE GENOMIC DNA]</scope>
    <source>
        <strain evidence="6 7">FACHB-288</strain>
    </source>
</reference>
<evidence type="ECO:0000259" key="5">
    <source>
        <dbReference type="Pfam" id="PF12770"/>
    </source>
</evidence>
<evidence type="ECO:0000313" key="7">
    <source>
        <dbReference type="Proteomes" id="UP000658514"/>
    </source>
</evidence>
<dbReference type="Pfam" id="PF13176">
    <property type="entry name" value="TPR_7"/>
    <property type="match status" value="1"/>
</dbReference>
<feature type="repeat" description="WD" evidence="3">
    <location>
        <begin position="308"/>
        <end position="343"/>
    </location>
</feature>
<organism evidence="6 7">
    <name type="scientific">Calothrix parietina FACHB-288</name>
    <dbReference type="NCBI Taxonomy" id="2692896"/>
    <lineage>
        <taxon>Bacteria</taxon>
        <taxon>Bacillati</taxon>
        <taxon>Cyanobacteriota</taxon>
        <taxon>Cyanophyceae</taxon>
        <taxon>Nostocales</taxon>
        <taxon>Calotrichaceae</taxon>
        <taxon>Calothrix</taxon>
    </lineage>
</organism>
<dbReference type="PANTHER" id="PTHR19879:SF9">
    <property type="entry name" value="TRANSCRIPTION INITIATION FACTOR TFIID SUBUNIT 5"/>
    <property type="match status" value="1"/>
</dbReference>
<dbReference type="EMBL" id="JACJQH010000047">
    <property type="protein sequence ID" value="MBD2198818.1"/>
    <property type="molecule type" value="Genomic_DNA"/>
</dbReference>
<dbReference type="InterPro" id="IPR024983">
    <property type="entry name" value="CHAT_dom"/>
</dbReference>
<dbReference type="SMART" id="SM00320">
    <property type="entry name" value="WD40"/>
    <property type="match status" value="27"/>
</dbReference>
<feature type="repeat" description="WD" evidence="3">
    <location>
        <begin position="1277"/>
        <end position="1310"/>
    </location>
</feature>
<keyword evidence="7" id="KW-1185">Reference proteome</keyword>
<feature type="repeat" description="WD" evidence="3">
    <location>
        <begin position="1092"/>
        <end position="1133"/>
    </location>
</feature>
<accession>A0ABR8AHN3</accession>
<evidence type="ECO:0000256" key="4">
    <source>
        <dbReference type="PROSITE-ProRule" id="PRU00339"/>
    </source>
</evidence>
<dbReference type="SUPFAM" id="SSF50978">
    <property type="entry name" value="WD40 repeat-like"/>
    <property type="match status" value="4"/>
</dbReference>
<dbReference type="Proteomes" id="UP000658514">
    <property type="component" value="Unassembled WGS sequence"/>
</dbReference>
<dbReference type="PANTHER" id="PTHR19879">
    <property type="entry name" value="TRANSCRIPTION INITIATION FACTOR TFIID"/>
    <property type="match status" value="1"/>
</dbReference>
<feature type="repeat" description="WD" evidence="3">
    <location>
        <begin position="267"/>
        <end position="299"/>
    </location>
</feature>
<dbReference type="Pfam" id="PF00400">
    <property type="entry name" value="WD40"/>
    <property type="match status" value="15"/>
</dbReference>
<dbReference type="Gene3D" id="2.130.10.10">
    <property type="entry name" value="YVTN repeat-like/Quinoprotein amine dehydrogenase"/>
    <property type="match status" value="7"/>
</dbReference>
<dbReference type="SUPFAM" id="SSF69322">
    <property type="entry name" value="Tricorn protease domain 2"/>
    <property type="match status" value="1"/>
</dbReference>
<evidence type="ECO:0000313" key="6">
    <source>
        <dbReference type="EMBL" id="MBD2198818.1"/>
    </source>
</evidence>
<feature type="domain" description="CHAT" evidence="5">
    <location>
        <begin position="1797"/>
        <end position="2079"/>
    </location>
</feature>
<feature type="repeat" description="TPR" evidence="4">
    <location>
        <begin position="1487"/>
        <end position="1520"/>
    </location>
</feature>